<gene>
    <name evidence="1" type="ORF">PoB_002253500</name>
</gene>
<protein>
    <submittedName>
        <fullName evidence="1">7-cyano-7-deazaguanine tRNA-ribosyltransferase</fullName>
    </submittedName>
</protein>
<dbReference type="PANTHER" id="PTHR10773:SF19">
    <property type="match status" value="1"/>
</dbReference>
<organism evidence="1 2">
    <name type="scientific">Plakobranchus ocellatus</name>
    <dbReference type="NCBI Taxonomy" id="259542"/>
    <lineage>
        <taxon>Eukaryota</taxon>
        <taxon>Metazoa</taxon>
        <taxon>Spiralia</taxon>
        <taxon>Lophotrochozoa</taxon>
        <taxon>Mollusca</taxon>
        <taxon>Gastropoda</taxon>
        <taxon>Heterobranchia</taxon>
        <taxon>Euthyneura</taxon>
        <taxon>Panpulmonata</taxon>
        <taxon>Sacoglossa</taxon>
        <taxon>Placobranchoidea</taxon>
        <taxon>Plakobranchidae</taxon>
        <taxon>Plakobranchus</taxon>
    </lineage>
</organism>
<dbReference type="Proteomes" id="UP000735302">
    <property type="component" value="Unassembled WGS sequence"/>
</dbReference>
<evidence type="ECO:0000313" key="2">
    <source>
        <dbReference type="Proteomes" id="UP000735302"/>
    </source>
</evidence>
<dbReference type="AlphaFoldDB" id="A0AAV3ZLM2"/>
<comment type="caution">
    <text evidence="1">The sequence shown here is derived from an EMBL/GenBank/DDBJ whole genome shotgun (WGS) entry which is preliminary data.</text>
</comment>
<dbReference type="EMBL" id="BLXT01002627">
    <property type="protein sequence ID" value="GFN96029.1"/>
    <property type="molecule type" value="Genomic_DNA"/>
</dbReference>
<reference evidence="1 2" key="1">
    <citation type="journal article" date="2021" name="Elife">
        <title>Chloroplast acquisition without the gene transfer in kleptoplastic sea slugs, Plakobranchus ocellatus.</title>
        <authorList>
            <person name="Maeda T."/>
            <person name="Takahashi S."/>
            <person name="Yoshida T."/>
            <person name="Shimamura S."/>
            <person name="Takaki Y."/>
            <person name="Nagai Y."/>
            <person name="Toyoda A."/>
            <person name="Suzuki Y."/>
            <person name="Arimoto A."/>
            <person name="Ishii H."/>
            <person name="Satoh N."/>
            <person name="Nishiyama T."/>
            <person name="Hasebe M."/>
            <person name="Maruyama T."/>
            <person name="Minagawa J."/>
            <person name="Obokata J."/>
            <person name="Shigenobu S."/>
        </authorList>
    </citation>
    <scope>NUCLEOTIDE SEQUENCE [LARGE SCALE GENOMIC DNA]</scope>
</reference>
<proteinExistence type="predicted"/>
<accession>A0AAV3ZLM2</accession>
<sequence>MANCNQRINSERAVKALFENLDHETSAESSCYDNSDDDPDYFPNKEEEVLGDTDVWHDPAGKDNFYDTNTVQLDKASKRTKKPTSRRSKTIQYFFHFNGRKVKVCQEFFCGTLEISDQRVKYFHKAKKDSVNGFVKKSRWGKNCKKVISANAKANVRMHIEQLPRVESHYCRSSSSREYLDADLSISKLYDMYVKWCEERGAEVVRKHMYTSIFNQEFNISFVKPKKDMCDMCEKFRLKEKEKSLNEEDRQLYHAHRVAVENSRVEKKKDKETEDVIVSFDLEKVLTLPKAEMSTFFYKRKLSCYNLTGHLHKIKQHTAVFGLRQCVVAKAMTSHLPW</sequence>
<evidence type="ECO:0000313" key="1">
    <source>
        <dbReference type="EMBL" id="GFN96029.1"/>
    </source>
</evidence>
<name>A0AAV3ZLM2_9GAST</name>
<dbReference type="PANTHER" id="PTHR10773">
    <property type="entry name" value="DNA-DIRECTED RNA POLYMERASES I, II, AND III SUBUNIT RPABC2"/>
    <property type="match status" value="1"/>
</dbReference>
<keyword evidence="2" id="KW-1185">Reference proteome</keyword>